<dbReference type="AlphaFoldDB" id="A0A7S3BZ53"/>
<dbReference type="PROSITE" id="PS00903">
    <property type="entry name" value="CYT_DCMP_DEAMINASES_1"/>
    <property type="match status" value="1"/>
</dbReference>
<gene>
    <name evidence="5" type="ORF">HERI1096_LOCUS37977</name>
</gene>
<dbReference type="EMBL" id="HBHX01068728">
    <property type="protein sequence ID" value="CAE0149576.1"/>
    <property type="molecule type" value="Transcribed_RNA"/>
</dbReference>
<accession>A0A7S3BZ53</accession>
<dbReference type="PANTHER" id="PTHR11079">
    <property type="entry name" value="CYTOSINE DEAMINASE FAMILY MEMBER"/>
    <property type="match status" value="1"/>
</dbReference>
<reference evidence="5" key="1">
    <citation type="submission" date="2021-01" db="EMBL/GenBank/DDBJ databases">
        <authorList>
            <person name="Corre E."/>
            <person name="Pelletier E."/>
            <person name="Niang G."/>
            <person name="Scheremetjew M."/>
            <person name="Finn R."/>
            <person name="Kale V."/>
            <person name="Holt S."/>
            <person name="Cochrane G."/>
            <person name="Meng A."/>
            <person name="Brown T."/>
            <person name="Cohen L."/>
        </authorList>
    </citation>
    <scope>NUCLEOTIDE SEQUENCE</scope>
    <source>
        <strain evidence="5">CCMP281</strain>
    </source>
</reference>
<dbReference type="GO" id="GO:0005737">
    <property type="term" value="C:cytoplasm"/>
    <property type="evidence" value="ECO:0007669"/>
    <property type="project" value="TreeGrafter"/>
</dbReference>
<dbReference type="GO" id="GO:0008270">
    <property type="term" value="F:zinc ion binding"/>
    <property type="evidence" value="ECO:0007669"/>
    <property type="project" value="InterPro"/>
</dbReference>
<protein>
    <recommendedName>
        <fullName evidence="4">CMP/dCMP-type deaminase domain-containing protein</fullName>
    </recommendedName>
</protein>
<dbReference type="InterPro" id="IPR016193">
    <property type="entry name" value="Cytidine_deaminase-like"/>
</dbReference>
<dbReference type="InterPro" id="IPR002125">
    <property type="entry name" value="CMP_dCMP_dom"/>
</dbReference>
<evidence type="ECO:0000259" key="4">
    <source>
        <dbReference type="PROSITE" id="PS51747"/>
    </source>
</evidence>
<keyword evidence="1" id="KW-0479">Metal-binding</keyword>
<dbReference type="GO" id="GO:0005634">
    <property type="term" value="C:nucleus"/>
    <property type="evidence" value="ECO:0007669"/>
    <property type="project" value="TreeGrafter"/>
</dbReference>
<evidence type="ECO:0000256" key="2">
    <source>
        <dbReference type="ARBA" id="ARBA00022801"/>
    </source>
</evidence>
<dbReference type="InterPro" id="IPR016192">
    <property type="entry name" value="APOBEC/CMP_deaminase_Zn-bd"/>
</dbReference>
<sequence length="195" mass="20956">MQSDHELMGQALDEAEAALRANEVPVGCVFAHPDHGVIGRGHNNTVASCNGTRHAELEAIDQMLLRDRQPLEVVAACTLFVTVEPCIMCASALRQLGIRQVVFGCGNDKFGGCGSVLSVHDCSMVARKPMAARHGVRSDEAVALLRRFYAQENQSAPVPQKRTKKQLELGQQAAELAANPAVTEQNAQLRDATAS</sequence>
<evidence type="ECO:0000256" key="1">
    <source>
        <dbReference type="ARBA" id="ARBA00022723"/>
    </source>
</evidence>
<dbReference type="GO" id="GO:0052717">
    <property type="term" value="F:tRNA-specific adenosine-34 deaminase activity"/>
    <property type="evidence" value="ECO:0007669"/>
    <property type="project" value="TreeGrafter"/>
</dbReference>
<keyword evidence="2" id="KW-0378">Hydrolase</keyword>
<dbReference type="PROSITE" id="PS51747">
    <property type="entry name" value="CYT_DCMP_DEAMINASES_2"/>
    <property type="match status" value="1"/>
</dbReference>
<name>A0A7S3BZ53_9EUKA</name>
<dbReference type="PANTHER" id="PTHR11079:SF149">
    <property type="entry name" value="TRNA-SPECIFIC ADENOSINE DEAMINASE 2"/>
    <property type="match status" value="1"/>
</dbReference>
<dbReference type="SUPFAM" id="SSF53927">
    <property type="entry name" value="Cytidine deaminase-like"/>
    <property type="match status" value="1"/>
</dbReference>
<feature type="domain" description="CMP/dCMP-type deaminase" evidence="4">
    <location>
        <begin position="2"/>
        <end position="124"/>
    </location>
</feature>
<proteinExistence type="predicted"/>
<dbReference type="Gene3D" id="3.40.140.10">
    <property type="entry name" value="Cytidine Deaminase, domain 2"/>
    <property type="match status" value="1"/>
</dbReference>
<dbReference type="CDD" id="cd01285">
    <property type="entry name" value="nucleoside_deaminase"/>
    <property type="match status" value="1"/>
</dbReference>
<organism evidence="5">
    <name type="scientific">Haptolina ericina</name>
    <dbReference type="NCBI Taxonomy" id="156174"/>
    <lineage>
        <taxon>Eukaryota</taxon>
        <taxon>Haptista</taxon>
        <taxon>Haptophyta</taxon>
        <taxon>Prymnesiophyceae</taxon>
        <taxon>Prymnesiales</taxon>
        <taxon>Prymnesiaceae</taxon>
        <taxon>Haptolina</taxon>
    </lineage>
</organism>
<evidence type="ECO:0000256" key="3">
    <source>
        <dbReference type="ARBA" id="ARBA00022833"/>
    </source>
</evidence>
<dbReference type="Pfam" id="PF00383">
    <property type="entry name" value="dCMP_cyt_deam_1"/>
    <property type="match status" value="1"/>
</dbReference>
<keyword evidence="3" id="KW-0862">Zinc</keyword>
<evidence type="ECO:0000313" key="5">
    <source>
        <dbReference type="EMBL" id="CAE0149576.1"/>
    </source>
</evidence>
<dbReference type="GO" id="GO:0002100">
    <property type="term" value="P:tRNA wobble adenosine to inosine editing"/>
    <property type="evidence" value="ECO:0007669"/>
    <property type="project" value="TreeGrafter"/>
</dbReference>